<organism evidence="2 3">
    <name type="scientific">Heligmosomoides polygyrus</name>
    <name type="common">Parasitic roundworm</name>
    <dbReference type="NCBI Taxonomy" id="6339"/>
    <lineage>
        <taxon>Eukaryota</taxon>
        <taxon>Metazoa</taxon>
        <taxon>Ecdysozoa</taxon>
        <taxon>Nematoda</taxon>
        <taxon>Chromadorea</taxon>
        <taxon>Rhabditida</taxon>
        <taxon>Rhabditina</taxon>
        <taxon>Rhabditomorpha</taxon>
        <taxon>Strongyloidea</taxon>
        <taxon>Heligmosomidae</taxon>
        <taxon>Heligmosomoides</taxon>
    </lineage>
</organism>
<sequence length="89" mass="10466">LINPYIYMPICVLYVVMILTSFIISAIIYFIAHTSTRSETRQRTRIYRMHLLKFFGRCQDSRDDTEVSTRTQTVKWNNTIESTPLTTAL</sequence>
<evidence type="ECO:0000313" key="3">
    <source>
        <dbReference type="WBParaSite" id="HPBE_0001294701-mRNA-1"/>
    </source>
</evidence>
<reference evidence="3" key="1">
    <citation type="submission" date="2019-09" db="UniProtKB">
        <authorList>
            <consortium name="WormBaseParasite"/>
        </authorList>
    </citation>
    <scope>IDENTIFICATION</scope>
</reference>
<keyword evidence="1" id="KW-0812">Transmembrane</keyword>
<keyword evidence="1" id="KW-1133">Transmembrane helix</keyword>
<name>A0A183FWU0_HELPZ</name>
<keyword evidence="1" id="KW-0472">Membrane</keyword>
<dbReference type="WBParaSite" id="HPBE_0001294701-mRNA-1">
    <property type="protein sequence ID" value="HPBE_0001294701-mRNA-1"/>
    <property type="gene ID" value="HPBE_0001294701"/>
</dbReference>
<dbReference type="Proteomes" id="UP000050761">
    <property type="component" value="Unassembled WGS sequence"/>
</dbReference>
<evidence type="ECO:0000313" key="2">
    <source>
        <dbReference type="Proteomes" id="UP000050761"/>
    </source>
</evidence>
<feature type="transmembrane region" description="Helical" evidence="1">
    <location>
        <begin position="6"/>
        <end position="32"/>
    </location>
</feature>
<protein>
    <submittedName>
        <fullName evidence="3">G_PROTEIN_RECEP_F1_2 domain-containing protein</fullName>
    </submittedName>
</protein>
<evidence type="ECO:0000256" key="1">
    <source>
        <dbReference type="SAM" id="Phobius"/>
    </source>
</evidence>
<accession>A0A183FWU0</accession>
<dbReference type="AlphaFoldDB" id="A0A183FWU0"/>
<keyword evidence="2" id="KW-1185">Reference proteome</keyword>
<proteinExistence type="predicted"/>